<sequence length="380" mass="41618">MTDLRIALIGGGFMGKAHALGYVAAPMFFSAAVRPIRQVLVEQTEAFAAAQAHRYGFERWTTDWREVVADPRIDAVDIATPNDSHAEIAIAAAEAGKHILCEKPLARTADEAATMLSAVQRAGVIHMTAFNFRRTPAIALAREILDEGRLGTIQNFRGTYLQDWPADPDHPYAWRFQRAAAGSGAVGDIASHVLDIARYLVGEVSEVTAMTRRYIDQRPIPDPTGGEQTPRYGKVDVDDEVLALLRFEGGAVGSLEATRVAHGRHNYLTFEIHGSGGTLCFDYEQRDQLRVAYADEPANRRGFRTIYTGPPHPYGEGLWPGPALGIGYGETKIIECHEFLTAVAEQRPATPDFEDGYRVARIADALLASAETSTWTPVAR</sequence>
<dbReference type="SUPFAM" id="SSF55347">
    <property type="entry name" value="Glyceraldehyde-3-phosphate dehydrogenase-like, C-terminal domain"/>
    <property type="match status" value="1"/>
</dbReference>
<proteinExistence type="predicted"/>
<feature type="domain" description="GFO/IDH/MocA-like oxidoreductase" evidence="3">
    <location>
        <begin position="140"/>
        <end position="279"/>
    </location>
</feature>
<dbReference type="Pfam" id="PF22725">
    <property type="entry name" value="GFO_IDH_MocA_C3"/>
    <property type="match status" value="1"/>
</dbReference>
<dbReference type="Gene3D" id="3.40.50.720">
    <property type="entry name" value="NAD(P)-binding Rossmann-like Domain"/>
    <property type="match status" value="1"/>
</dbReference>
<evidence type="ECO:0000256" key="1">
    <source>
        <dbReference type="ARBA" id="ARBA00023002"/>
    </source>
</evidence>
<keyword evidence="1" id="KW-0560">Oxidoreductase</keyword>
<accession>A0A895YJ21</accession>
<dbReference type="PANTHER" id="PTHR43818">
    <property type="entry name" value="BCDNA.GH03377"/>
    <property type="match status" value="1"/>
</dbReference>
<dbReference type="SUPFAM" id="SSF51735">
    <property type="entry name" value="NAD(P)-binding Rossmann-fold domains"/>
    <property type="match status" value="1"/>
</dbReference>
<protein>
    <submittedName>
        <fullName evidence="4">Gfo/Idh/MocA family oxidoreductase</fullName>
    </submittedName>
</protein>
<feature type="domain" description="Gfo/Idh/MocA-like oxidoreductase N-terminal" evidence="2">
    <location>
        <begin position="4"/>
        <end position="128"/>
    </location>
</feature>
<dbReference type="AlphaFoldDB" id="A0A895YJ21"/>
<keyword evidence="5" id="KW-1185">Reference proteome</keyword>
<dbReference type="GO" id="GO:0016491">
    <property type="term" value="F:oxidoreductase activity"/>
    <property type="evidence" value="ECO:0007669"/>
    <property type="project" value="UniProtKB-KW"/>
</dbReference>
<reference evidence="4" key="1">
    <citation type="submission" date="2021-02" db="EMBL/GenBank/DDBJ databases">
        <title>Natrosporangium hydrolyticum gen. nov., sp. nov, a haloalkaliphilic actinobacterium from a soda solonchak soil.</title>
        <authorList>
            <person name="Sorokin D.Y."/>
            <person name="Khijniak T.V."/>
            <person name="Zakharycheva A.P."/>
            <person name="Boueva O.V."/>
            <person name="Ariskina E.V."/>
            <person name="Hahnke R.L."/>
            <person name="Bunk B."/>
            <person name="Sproer C."/>
            <person name="Schumann P."/>
            <person name="Evtushenko L.I."/>
            <person name="Kublanov I.V."/>
        </authorList>
    </citation>
    <scope>NUCLEOTIDE SEQUENCE</scope>
    <source>
        <strain evidence="4">DSM 106523</strain>
    </source>
</reference>
<evidence type="ECO:0000313" key="4">
    <source>
        <dbReference type="EMBL" id="QSB15363.1"/>
    </source>
</evidence>
<evidence type="ECO:0000313" key="5">
    <source>
        <dbReference type="Proteomes" id="UP000662857"/>
    </source>
</evidence>
<dbReference type="Pfam" id="PF01408">
    <property type="entry name" value="GFO_IDH_MocA"/>
    <property type="match status" value="1"/>
</dbReference>
<dbReference type="InterPro" id="IPR050463">
    <property type="entry name" value="Gfo/Idh/MocA_oxidrdct_glycsds"/>
</dbReference>
<dbReference type="InterPro" id="IPR000683">
    <property type="entry name" value="Gfo/Idh/MocA-like_OxRdtase_N"/>
</dbReference>
<dbReference type="InterPro" id="IPR036291">
    <property type="entry name" value="NAD(P)-bd_dom_sf"/>
</dbReference>
<dbReference type="EMBL" id="CP070499">
    <property type="protein sequence ID" value="QSB15363.1"/>
    <property type="molecule type" value="Genomic_DNA"/>
</dbReference>
<dbReference type="Gene3D" id="3.30.360.10">
    <property type="entry name" value="Dihydrodipicolinate Reductase, domain 2"/>
    <property type="match status" value="1"/>
</dbReference>
<evidence type="ECO:0000259" key="2">
    <source>
        <dbReference type="Pfam" id="PF01408"/>
    </source>
</evidence>
<evidence type="ECO:0000259" key="3">
    <source>
        <dbReference type="Pfam" id="PF22725"/>
    </source>
</evidence>
<name>A0A895YJ21_9ACTN</name>
<organism evidence="4 5">
    <name type="scientific">Natronosporangium hydrolyticum</name>
    <dbReference type="NCBI Taxonomy" id="2811111"/>
    <lineage>
        <taxon>Bacteria</taxon>
        <taxon>Bacillati</taxon>
        <taxon>Actinomycetota</taxon>
        <taxon>Actinomycetes</taxon>
        <taxon>Micromonosporales</taxon>
        <taxon>Micromonosporaceae</taxon>
        <taxon>Natronosporangium</taxon>
    </lineage>
</organism>
<dbReference type="GO" id="GO:0000166">
    <property type="term" value="F:nucleotide binding"/>
    <property type="evidence" value="ECO:0007669"/>
    <property type="project" value="InterPro"/>
</dbReference>
<dbReference type="PANTHER" id="PTHR43818:SF11">
    <property type="entry name" value="BCDNA.GH03377"/>
    <property type="match status" value="1"/>
</dbReference>
<dbReference type="Proteomes" id="UP000662857">
    <property type="component" value="Chromosome"/>
</dbReference>
<dbReference type="RefSeq" id="WP_239677541.1">
    <property type="nucleotide sequence ID" value="NZ_CP070499.1"/>
</dbReference>
<gene>
    <name evidence="4" type="ORF">JQS43_03090</name>
</gene>
<dbReference type="InterPro" id="IPR055170">
    <property type="entry name" value="GFO_IDH_MocA-like_dom"/>
</dbReference>
<dbReference type="KEGG" id="nhy:JQS43_03090"/>